<name>A0ACB5TX03_AMBMO</name>
<accession>A0ACB5TX03</accession>
<keyword evidence="2" id="KW-1185">Reference proteome</keyword>
<dbReference type="Proteomes" id="UP001165064">
    <property type="component" value="Unassembled WGS sequence"/>
</dbReference>
<reference evidence="1" key="1">
    <citation type="submission" date="2023-04" db="EMBL/GenBank/DDBJ databases">
        <title>Ambrosiozyma monospora NBRC 10751.</title>
        <authorList>
            <person name="Ichikawa N."/>
            <person name="Sato H."/>
            <person name="Tonouchi N."/>
        </authorList>
    </citation>
    <scope>NUCLEOTIDE SEQUENCE</scope>
    <source>
        <strain evidence="1">NBRC 10751</strain>
    </source>
</reference>
<organism evidence="1 2">
    <name type="scientific">Ambrosiozyma monospora</name>
    <name type="common">Yeast</name>
    <name type="synonym">Endomycopsis monosporus</name>
    <dbReference type="NCBI Taxonomy" id="43982"/>
    <lineage>
        <taxon>Eukaryota</taxon>
        <taxon>Fungi</taxon>
        <taxon>Dikarya</taxon>
        <taxon>Ascomycota</taxon>
        <taxon>Saccharomycotina</taxon>
        <taxon>Pichiomycetes</taxon>
        <taxon>Pichiales</taxon>
        <taxon>Pichiaceae</taxon>
        <taxon>Ambrosiozyma</taxon>
    </lineage>
</organism>
<sequence>MTSTAAATRANTRPQHLCIRPLTIYDLKQVLALEAKGFPESERASEAQIKYRLTVCPELCSGLFVREFEDISVGGPTATKETTKKRVATEQQQDGDETEDDAEGAGKGTKLDLSLSDSDSEDENPDSKNFNLPPARSTIKTERLIGQIMGTKTYDETITDRSMAIPKLTADNLHDTSIPENDKVGHIEDSRTLGIHSVVVDPEFQGLKLGSLLIKDYLQKLNQQFVVDRVVLIAHDSLVKFYKNLGFEDDGASKCQHGGENWRDMSCVLTHEEDEDGI</sequence>
<evidence type="ECO:0000313" key="2">
    <source>
        <dbReference type="Proteomes" id="UP001165064"/>
    </source>
</evidence>
<comment type="caution">
    <text evidence="1">The sequence shown here is derived from an EMBL/GenBank/DDBJ whole genome shotgun (WGS) entry which is preliminary data.</text>
</comment>
<protein>
    <submittedName>
        <fullName evidence="1">Unnamed protein product</fullName>
    </submittedName>
</protein>
<proteinExistence type="predicted"/>
<gene>
    <name evidence="1" type="ORF">Amon02_001016900</name>
</gene>
<dbReference type="EMBL" id="BSXS01010003">
    <property type="protein sequence ID" value="GME97149.1"/>
    <property type="molecule type" value="Genomic_DNA"/>
</dbReference>
<evidence type="ECO:0000313" key="1">
    <source>
        <dbReference type="EMBL" id="GME97149.1"/>
    </source>
</evidence>